<protein>
    <submittedName>
        <fullName evidence="2">Uncharacterized protein</fullName>
    </submittedName>
</protein>
<name>A0A401TSV3_CHIPU</name>
<organism evidence="2 3">
    <name type="scientific">Chiloscyllium punctatum</name>
    <name type="common">Brownbanded bambooshark</name>
    <name type="synonym">Hemiscyllium punctatum</name>
    <dbReference type="NCBI Taxonomy" id="137246"/>
    <lineage>
        <taxon>Eukaryota</taxon>
        <taxon>Metazoa</taxon>
        <taxon>Chordata</taxon>
        <taxon>Craniata</taxon>
        <taxon>Vertebrata</taxon>
        <taxon>Chondrichthyes</taxon>
        <taxon>Elasmobranchii</taxon>
        <taxon>Galeomorphii</taxon>
        <taxon>Galeoidea</taxon>
        <taxon>Orectolobiformes</taxon>
        <taxon>Hemiscylliidae</taxon>
        <taxon>Chiloscyllium</taxon>
    </lineage>
</organism>
<feature type="region of interest" description="Disordered" evidence="1">
    <location>
        <begin position="24"/>
        <end position="72"/>
    </location>
</feature>
<evidence type="ECO:0000313" key="2">
    <source>
        <dbReference type="EMBL" id="GCC45722.1"/>
    </source>
</evidence>
<keyword evidence="3" id="KW-1185">Reference proteome</keyword>
<reference evidence="2 3" key="1">
    <citation type="journal article" date="2018" name="Nat. Ecol. Evol.">
        <title>Shark genomes provide insights into elasmobranch evolution and the origin of vertebrates.</title>
        <authorList>
            <person name="Hara Y"/>
            <person name="Yamaguchi K"/>
            <person name="Onimaru K"/>
            <person name="Kadota M"/>
            <person name="Koyanagi M"/>
            <person name="Keeley SD"/>
            <person name="Tatsumi K"/>
            <person name="Tanaka K"/>
            <person name="Motone F"/>
            <person name="Kageyama Y"/>
            <person name="Nozu R"/>
            <person name="Adachi N"/>
            <person name="Nishimura O"/>
            <person name="Nakagawa R"/>
            <person name="Tanegashima C"/>
            <person name="Kiyatake I"/>
            <person name="Matsumoto R"/>
            <person name="Murakumo K"/>
            <person name="Nishida K"/>
            <person name="Terakita A"/>
            <person name="Kuratani S"/>
            <person name="Sato K"/>
            <person name="Hyodo S Kuraku.S."/>
        </authorList>
    </citation>
    <scope>NUCLEOTIDE SEQUENCE [LARGE SCALE GENOMIC DNA]</scope>
</reference>
<evidence type="ECO:0000256" key="1">
    <source>
        <dbReference type="SAM" id="MobiDB-lite"/>
    </source>
</evidence>
<dbReference type="AlphaFoldDB" id="A0A401TSV3"/>
<dbReference type="Proteomes" id="UP000287033">
    <property type="component" value="Unassembled WGS sequence"/>
</dbReference>
<sequence>MVRHRARADPDVGKGLHLVELSLRGLDRRRPRPPARPHLGLARAEGPGQRLQDHPRRPQLGAAVGSCAGDGRDGGLDGSVAACFTSPLPLWERPDRMKRSVM</sequence>
<dbReference type="EMBL" id="BEZZ01167306">
    <property type="protein sequence ID" value="GCC45722.1"/>
    <property type="molecule type" value="Genomic_DNA"/>
</dbReference>
<accession>A0A401TSV3</accession>
<proteinExistence type="predicted"/>
<gene>
    <name evidence="2" type="ORF">chiPu_0029838</name>
</gene>
<comment type="caution">
    <text evidence="2">The sequence shown here is derived from an EMBL/GenBank/DDBJ whole genome shotgun (WGS) entry which is preliminary data.</text>
</comment>
<evidence type="ECO:0000313" key="3">
    <source>
        <dbReference type="Proteomes" id="UP000287033"/>
    </source>
</evidence>